<dbReference type="SUPFAM" id="SSF141255">
    <property type="entry name" value="YccV-like"/>
    <property type="match status" value="1"/>
</dbReference>
<evidence type="ECO:0000313" key="5">
    <source>
        <dbReference type="Proteomes" id="UP000642829"/>
    </source>
</evidence>
<dbReference type="GO" id="GO:0003677">
    <property type="term" value="F:DNA binding"/>
    <property type="evidence" value="ECO:0007669"/>
    <property type="project" value="UniProtKB-UniRule"/>
</dbReference>
<dbReference type="Pfam" id="PF08755">
    <property type="entry name" value="YccV-like"/>
    <property type="match status" value="1"/>
</dbReference>
<dbReference type="RefSeq" id="WP_189517512.1">
    <property type="nucleotide sequence ID" value="NZ_BMXG01000036.1"/>
</dbReference>
<reference evidence="4" key="2">
    <citation type="submission" date="2020-09" db="EMBL/GenBank/DDBJ databases">
        <authorList>
            <person name="Sun Q."/>
            <person name="Kim S."/>
        </authorList>
    </citation>
    <scope>NUCLEOTIDE SEQUENCE</scope>
    <source>
        <strain evidence="4">KCTC 12870</strain>
    </source>
</reference>
<proteinExistence type="predicted"/>
<reference evidence="4" key="1">
    <citation type="journal article" date="2014" name="Int. J. Syst. Evol. Microbiol.">
        <title>Complete genome sequence of Corynebacterium casei LMG S-19264T (=DSM 44701T), isolated from a smear-ripened cheese.</title>
        <authorList>
            <consortium name="US DOE Joint Genome Institute (JGI-PGF)"/>
            <person name="Walter F."/>
            <person name="Albersmeier A."/>
            <person name="Kalinowski J."/>
            <person name="Ruckert C."/>
        </authorList>
    </citation>
    <scope>NUCLEOTIDE SEQUENCE</scope>
    <source>
        <strain evidence="4">KCTC 12870</strain>
    </source>
</reference>
<protein>
    <recommendedName>
        <fullName evidence="1">Heat shock protein HspQ</fullName>
    </recommendedName>
</protein>
<feature type="region of interest" description="Disordered" evidence="2">
    <location>
        <begin position="1"/>
        <end position="20"/>
    </location>
</feature>
<dbReference type="Proteomes" id="UP000642829">
    <property type="component" value="Unassembled WGS sequence"/>
</dbReference>
<evidence type="ECO:0000256" key="1">
    <source>
        <dbReference type="NCBIfam" id="TIGR02097"/>
    </source>
</evidence>
<dbReference type="SMART" id="SM00992">
    <property type="entry name" value="YccV-like"/>
    <property type="match status" value="1"/>
</dbReference>
<accession>A0A8J3DK73</accession>
<dbReference type="EMBL" id="BMXG01000036">
    <property type="protein sequence ID" value="GHC13697.1"/>
    <property type="molecule type" value="Genomic_DNA"/>
</dbReference>
<comment type="caution">
    <text evidence="4">The sequence shown here is derived from an EMBL/GenBank/DDBJ whole genome shotgun (WGS) entry which is preliminary data.</text>
</comment>
<sequence length="119" mass="14046">MIAPREAFEEGGQTDPQFEPGDLVKHRRYGYRGVVVHRDLCCQASEDWYFKNQTQPDRDQPWYYVLVDESDQTTYAAQSSLKPDDVQTCVMHPWVNLYFDGFHAGKYHRNDKPWEPEES</sequence>
<evidence type="ECO:0000259" key="3">
    <source>
        <dbReference type="SMART" id="SM00992"/>
    </source>
</evidence>
<gene>
    <name evidence="4" type="ORF">GCM10007047_33810</name>
</gene>
<organism evidence="4 5">
    <name type="scientific">Cerasicoccus arenae</name>
    <dbReference type="NCBI Taxonomy" id="424488"/>
    <lineage>
        <taxon>Bacteria</taxon>
        <taxon>Pseudomonadati</taxon>
        <taxon>Verrucomicrobiota</taxon>
        <taxon>Opitutia</taxon>
        <taxon>Puniceicoccales</taxon>
        <taxon>Cerasicoccaceae</taxon>
        <taxon>Cerasicoccus</taxon>
    </lineage>
</organism>
<name>A0A8J3DK73_9BACT</name>
<feature type="domain" description="Hemimethylated DNA-binding" evidence="3">
    <location>
        <begin position="15"/>
        <end position="110"/>
    </location>
</feature>
<keyword evidence="5" id="KW-1185">Reference proteome</keyword>
<dbReference type="AlphaFoldDB" id="A0A8J3DK73"/>
<dbReference type="InterPro" id="IPR011722">
    <property type="entry name" value="Hemimethylated_DNA-bd_dom"/>
</dbReference>
<dbReference type="InterPro" id="IPR036623">
    <property type="entry name" value="Hemimethylated_DNA-bd_sf"/>
</dbReference>
<evidence type="ECO:0000313" key="4">
    <source>
        <dbReference type="EMBL" id="GHC13697.1"/>
    </source>
</evidence>
<dbReference type="NCBIfam" id="TIGR02097">
    <property type="entry name" value="yccV"/>
    <property type="match status" value="1"/>
</dbReference>
<evidence type="ECO:0000256" key="2">
    <source>
        <dbReference type="SAM" id="MobiDB-lite"/>
    </source>
</evidence>
<dbReference type="Gene3D" id="2.30.30.390">
    <property type="entry name" value="Hemimethylated DNA-binding domain"/>
    <property type="match status" value="1"/>
</dbReference>